<dbReference type="InterPro" id="IPR028366">
    <property type="entry name" value="PhoU"/>
</dbReference>
<dbReference type="Proteomes" id="UP000066042">
    <property type="component" value="Chromosome"/>
</dbReference>
<dbReference type="AlphaFoldDB" id="A0A0S1XBG3"/>
<sequence length="304" mass="35678">MEFRKIQFTGRSSYIISLPKKWIKENNLKQGDVVPLVINPDGSITILPKEPKEISEKKELMISEEYSPDMAIRLIISAYIQGYDVLEIKFTKELPHYKVKIRKVIQSLPGVEIILDEPTRIVGKSLLADEEINLREILERINSIIVSMLEDLYFMKKSQTKELIRDINDLENELDRFYFLTIRAVNKILSKRSLIEESGIVRRSFDLIGILFIVRNIERIGDHIIRIAENFDDDIDIEYIKEMYTEMLSQITKRDLKKIDTLMLALKEKIRQIDYKKSIAMDSYRRILEYLENIGETIINMALS</sequence>
<dbReference type="SUPFAM" id="SSF109755">
    <property type="entry name" value="PhoU-like"/>
    <property type="match status" value="1"/>
</dbReference>
<dbReference type="InterPro" id="IPR026022">
    <property type="entry name" value="PhoU_dom"/>
</dbReference>
<name>A0A0S1XBG3_THEBA</name>
<dbReference type="RefSeq" id="WP_056933801.1">
    <property type="nucleotide sequence ID" value="NZ_CP013050.1"/>
</dbReference>
<dbReference type="Pfam" id="PF01895">
    <property type="entry name" value="PhoU"/>
    <property type="match status" value="1"/>
</dbReference>
<dbReference type="EMBL" id="CP013050">
    <property type="protein sequence ID" value="ALM75067.1"/>
    <property type="molecule type" value="Genomic_DNA"/>
</dbReference>
<dbReference type="InterPro" id="IPR038078">
    <property type="entry name" value="PhoU-like_sf"/>
</dbReference>
<evidence type="ECO:0000313" key="2">
    <source>
        <dbReference type="EMBL" id="ALM75067.1"/>
    </source>
</evidence>
<dbReference type="PANTHER" id="PTHR42930">
    <property type="entry name" value="PHOSPHATE-SPECIFIC TRANSPORT SYSTEM ACCESSORY PROTEIN PHOU"/>
    <property type="match status" value="1"/>
</dbReference>
<reference evidence="2 3" key="1">
    <citation type="journal article" date="2016" name="Genome Announc.">
        <title>Complete genome sequence of the hyperthermophilic and piezophilic archaeon Thermococcus barophilus Ch5, capable of growth at the expense of hydrogenogenesis from carbon monoxide and formate.</title>
        <authorList>
            <person name="Oger P."/>
            <person name="Sokolova T.G."/>
            <person name="Kozhevnikova D.A."/>
            <person name="Taranov E.A."/>
            <person name="Vannier P."/>
            <person name="Lee H.S."/>
            <person name="Kwon K.K."/>
            <person name="Kang S.G."/>
            <person name="Lee J.H."/>
            <person name="Bonch-Osmolovskaya E.A."/>
            <person name="Lebedinsky A.V."/>
        </authorList>
    </citation>
    <scope>NUCLEOTIDE SEQUENCE [LARGE SCALE GENOMIC DNA]</scope>
    <source>
        <strain evidence="3">Ch5</strain>
    </source>
</reference>
<dbReference type="PATRIC" id="fig|55802.8.peg.1118"/>
<dbReference type="STRING" id="55802.TBCH5v1_1133"/>
<dbReference type="SMART" id="SM00966">
    <property type="entry name" value="SpoVT_AbrB"/>
    <property type="match status" value="1"/>
</dbReference>
<dbReference type="PANTHER" id="PTHR42930:SF2">
    <property type="entry name" value="PHOU DOMAIN-CONTAINING PROTEIN"/>
    <property type="match status" value="1"/>
</dbReference>
<dbReference type="GO" id="GO:0045936">
    <property type="term" value="P:negative regulation of phosphate metabolic process"/>
    <property type="evidence" value="ECO:0007669"/>
    <property type="project" value="InterPro"/>
</dbReference>
<dbReference type="Gene3D" id="1.20.58.220">
    <property type="entry name" value="Phosphate transport system protein phou homolog 2, domain 2"/>
    <property type="match status" value="1"/>
</dbReference>
<dbReference type="Pfam" id="PF04014">
    <property type="entry name" value="MazE_antitoxin"/>
    <property type="match status" value="1"/>
</dbReference>
<dbReference type="GeneID" id="26136393"/>
<dbReference type="GO" id="GO:0030643">
    <property type="term" value="P:intracellular phosphate ion homeostasis"/>
    <property type="evidence" value="ECO:0007669"/>
    <property type="project" value="InterPro"/>
</dbReference>
<dbReference type="InterPro" id="IPR007159">
    <property type="entry name" value="SpoVT-AbrB_dom"/>
</dbReference>
<gene>
    <name evidence="2" type="ORF">TBCH5v1_1133</name>
</gene>
<accession>A0A0S1XBG3</accession>
<dbReference type="GO" id="GO:0003677">
    <property type="term" value="F:DNA binding"/>
    <property type="evidence" value="ECO:0007669"/>
    <property type="project" value="InterPro"/>
</dbReference>
<organism evidence="2 3">
    <name type="scientific">Thermococcus barophilus</name>
    <dbReference type="NCBI Taxonomy" id="55802"/>
    <lineage>
        <taxon>Archaea</taxon>
        <taxon>Methanobacteriati</taxon>
        <taxon>Methanobacteriota</taxon>
        <taxon>Thermococci</taxon>
        <taxon>Thermococcales</taxon>
        <taxon>Thermococcaceae</taxon>
        <taxon>Thermococcus</taxon>
    </lineage>
</organism>
<evidence type="ECO:0000313" key="3">
    <source>
        <dbReference type="Proteomes" id="UP000066042"/>
    </source>
</evidence>
<protein>
    <submittedName>
        <fullName evidence="2">Phosphate regulatory protein</fullName>
    </submittedName>
</protein>
<feature type="domain" description="SpoVT-AbrB" evidence="1">
    <location>
        <begin position="8"/>
        <end position="54"/>
    </location>
</feature>
<evidence type="ECO:0000259" key="1">
    <source>
        <dbReference type="SMART" id="SM00966"/>
    </source>
</evidence>
<proteinExistence type="predicted"/>